<gene>
    <name evidence="10" type="ORF">N7458_004294</name>
</gene>
<dbReference type="GeneID" id="81597919"/>
<keyword evidence="11" id="KW-1185">Reference proteome</keyword>
<keyword evidence="8" id="KW-0472">Membrane</keyword>
<feature type="domain" description="FAD-binding" evidence="9">
    <location>
        <begin position="10"/>
        <end position="346"/>
    </location>
</feature>
<sequence>MQTEKERPFKVLIAGGSIAGLTLANALARANIDFLVLESHGRIDPSVGAALTVPTNACRILDQMGIYDDIQAHIQPTADIYTYVEDGRLLARMDMPRVIWERRHSYPIAWLTREQLLRILYDNVPDKSKVLLNKKITRVDHSDDGVVAHCEDGSEHNGSIIAGADGIHSTIRGEMWKHMEESRKWKKKVKKDRKAMTAEYACIFGISRPMEGLKPGIIYRTWGKSFTTFANVGEGNQVFWVLFTKMDRKFQYPGVPRFTRKEQDGLAEKFMDQHVGAGIKFGSVYENATTSTFIPLEEGTCKSWTWGRFACLGDSVHKTTPNIGQGASLAIDDAASLANHIVSIVNSSGGIPSSGDITTALTKWEAGLRPRAKAICDAGATYMRLEALANWPLKIAGLYIAPHIGRVFADLLSVVDTGAPTLHFLALPERKGDSVSTEKGANGRKWKVSWYIRAFWAVNLRLK</sequence>
<dbReference type="PRINTS" id="PR00420">
    <property type="entry name" value="RNGMNOXGNASE"/>
</dbReference>
<keyword evidence="3" id="KW-0285">Flavoprotein</keyword>
<evidence type="ECO:0000256" key="1">
    <source>
        <dbReference type="ARBA" id="ARBA00004370"/>
    </source>
</evidence>
<dbReference type="PANTHER" id="PTHR47356">
    <property type="entry name" value="FAD-DEPENDENT MONOOXYGENASE ASQG-RELATED"/>
    <property type="match status" value="1"/>
</dbReference>
<accession>A0AAD6C9X6</accession>
<dbReference type="Pfam" id="PF01494">
    <property type="entry name" value="FAD_binding_3"/>
    <property type="match status" value="1"/>
</dbReference>
<dbReference type="InterPro" id="IPR036188">
    <property type="entry name" value="FAD/NAD-bd_sf"/>
</dbReference>
<comment type="similarity">
    <text evidence="2">Belongs to the paxM FAD-dependent monooxygenase family.</text>
</comment>
<keyword evidence="6" id="KW-1133">Transmembrane helix</keyword>
<dbReference type="RefSeq" id="XP_056768403.1">
    <property type="nucleotide sequence ID" value="XM_056907676.1"/>
</dbReference>
<dbReference type="Proteomes" id="UP001213681">
    <property type="component" value="Unassembled WGS sequence"/>
</dbReference>
<dbReference type="InterPro" id="IPR050562">
    <property type="entry name" value="FAD_mOase_fung"/>
</dbReference>
<evidence type="ECO:0000256" key="4">
    <source>
        <dbReference type="ARBA" id="ARBA00022692"/>
    </source>
</evidence>
<evidence type="ECO:0000256" key="5">
    <source>
        <dbReference type="ARBA" id="ARBA00022827"/>
    </source>
</evidence>
<evidence type="ECO:0000313" key="11">
    <source>
        <dbReference type="Proteomes" id="UP001213681"/>
    </source>
</evidence>
<dbReference type="Gene3D" id="3.50.50.60">
    <property type="entry name" value="FAD/NAD(P)-binding domain"/>
    <property type="match status" value="1"/>
</dbReference>
<comment type="subcellular location">
    <subcellularLocation>
        <location evidence="1">Membrane</location>
    </subcellularLocation>
</comment>
<evidence type="ECO:0000256" key="3">
    <source>
        <dbReference type="ARBA" id="ARBA00022630"/>
    </source>
</evidence>
<protein>
    <recommendedName>
        <fullName evidence="9">FAD-binding domain-containing protein</fullName>
    </recommendedName>
</protein>
<dbReference type="SUPFAM" id="SSF51905">
    <property type="entry name" value="FAD/NAD(P)-binding domain"/>
    <property type="match status" value="1"/>
</dbReference>
<evidence type="ECO:0000259" key="9">
    <source>
        <dbReference type="Pfam" id="PF01494"/>
    </source>
</evidence>
<dbReference type="GO" id="GO:0004497">
    <property type="term" value="F:monooxygenase activity"/>
    <property type="evidence" value="ECO:0007669"/>
    <property type="project" value="InterPro"/>
</dbReference>
<keyword evidence="7" id="KW-0560">Oxidoreductase</keyword>
<dbReference type="GO" id="GO:0071949">
    <property type="term" value="F:FAD binding"/>
    <property type="evidence" value="ECO:0007669"/>
    <property type="project" value="InterPro"/>
</dbReference>
<evidence type="ECO:0000256" key="7">
    <source>
        <dbReference type="ARBA" id="ARBA00023002"/>
    </source>
</evidence>
<dbReference type="PANTHER" id="PTHR47356:SF2">
    <property type="entry name" value="FAD-BINDING DOMAIN-CONTAINING PROTEIN-RELATED"/>
    <property type="match status" value="1"/>
</dbReference>
<name>A0AAD6C9X6_9EURO</name>
<reference evidence="10" key="2">
    <citation type="journal article" date="2023" name="IMA Fungus">
        <title>Comparative genomic study of the Penicillium genus elucidates a diverse pangenome and 15 lateral gene transfer events.</title>
        <authorList>
            <person name="Petersen C."/>
            <person name="Sorensen T."/>
            <person name="Nielsen M.R."/>
            <person name="Sondergaard T.E."/>
            <person name="Sorensen J.L."/>
            <person name="Fitzpatrick D.A."/>
            <person name="Frisvad J.C."/>
            <person name="Nielsen K.L."/>
        </authorList>
    </citation>
    <scope>NUCLEOTIDE SEQUENCE</scope>
    <source>
        <strain evidence="10">IBT 16125</strain>
    </source>
</reference>
<dbReference type="AlphaFoldDB" id="A0AAD6C9X6"/>
<dbReference type="EMBL" id="JAPVEA010000004">
    <property type="protein sequence ID" value="KAJ5456030.1"/>
    <property type="molecule type" value="Genomic_DNA"/>
</dbReference>
<reference evidence="10" key="1">
    <citation type="submission" date="2022-12" db="EMBL/GenBank/DDBJ databases">
        <authorList>
            <person name="Petersen C."/>
        </authorList>
    </citation>
    <scope>NUCLEOTIDE SEQUENCE</scope>
    <source>
        <strain evidence="10">IBT 16125</strain>
    </source>
</reference>
<comment type="caution">
    <text evidence="10">The sequence shown here is derived from an EMBL/GenBank/DDBJ whole genome shotgun (WGS) entry which is preliminary data.</text>
</comment>
<dbReference type="InterPro" id="IPR002938">
    <property type="entry name" value="FAD-bd"/>
</dbReference>
<evidence type="ECO:0000256" key="8">
    <source>
        <dbReference type="ARBA" id="ARBA00023136"/>
    </source>
</evidence>
<keyword evidence="5" id="KW-0274">FAD</keyword>
<keyword evidence="4" id="KW-0812">Transmembrane</keyword>
<organism evidence="10 11">
    <name type="scientific">Penicillium daleae</name>
    <dbReference type="NCBI Taxonomy" id="63821"/>
    <lineage>
        <taxon>Eukaryota</taxon>
        <taxon>Fungi</taxon>
        <taxon>Dikarya</taxon>
        <taxon>Ascomycota</taxon>
        <taxon>Pezizomycotina</taxon>
        <taxon>Eurotiomycetes</taxon>
        <taxon>Eurotiomycetidae</taxon>
        <taxon>Eurotiales</taxon>
        <taxon>Aspergillaceae</taxon>
        <taxon>Penicillium</taxon>
    </lineage>
</organism>
<evidence type="ECO:0000256" key="6">
    <source>
        <dbReference type="ARBA" id="ARBA00022989"/>
    </source>
</evidence>
<evidence type="ECO:0000313" key="10">
    <source>
        <dbReference type="EMBL" id="KAJ5456030.1"/>
    </source>
</evidence>
<evidence type="ECO:0000256" key="2">
    <source>
        <dbReference type="ARBA" id="ARBA00007992"/>
    </source>
</evidence>
<proteinExistence type="inferred from homology"/>
<dbReference type="GO" id="GO:0016020">
    <property type="term" value="C:membrane"/>
    <property type="evidence" value="ECO:0007669"/>
    <property type="project" value="UniProtKB-SubCell"/>
</dbReference>